<dbReference type="Proteomes" id="UP000601736">
    <property type="component" value="Unassembled WGS sequence"/>
</dbReference>
<dbReference type="EMBL" id="FOUF01000019">
    <property type="protein sequence ID" value="SFM52111.1"/>
    <property type="molecule type" value="Genomic_DNA"/>
</dbReference>
<dbReference type="PANTHER" id="PTHR12558:SF13">
    <property type="entry name" value="CELL DIVISION CYCLE PROTEIN 27 HOMOLOG"/>
    <property type="match status" value="1"/>
</dbReference>
<dbReference type="EMBL" id="CAJNAP010000009">
    <property type="protein sequence ID" value="CAE6498688.1"/>
    <property type="molecule type" value="Genomic_DNA"/>
</dbReference>
<reference evidence="1" key="2">
    <citation type="submission" date="2021-02" db="EMBL/GenBank/DDBJ databases">
        <authorList>
            <person name="Han P."/>
        </authorList>
    </citation>
    <scope>NUCLEOTIDE SEQUENCE</scope>
    <source>
        <strain evidence="1">Nitrosomonas nitrosa 18-3D</strain>
    </source>
</reference>
<dbReference type="Pfam" id="PF13181">
    <property type="entry name" value="TPR_8"/>
    <property type="match status" value="1"/>
</dbReference>
<dbReference type="InterPro" id="IPR019734">
    <property type="entry name" value="TPR_rpt"/>
</dbReference>
<sequence length="393" mass="44779">MDKIIGRVLIRFAAIILAGLVLVSLCQLAFAKEKQSDTTDFIELAAIMLKDGHYDRALMALQSIDLEDEKTDLARFYTLQGLAYMNLNDFVAAKDSLQSAIHHGQQDALIYAYLAQIHFSLKNYAEVLGVVDKAGEHKRQNPILISIQAQSYWHLKKTHQAIQALNEGHRLFPSDYRFLKLKVFYFVQLELYQEAAKLGQEYLALSKAKAEDYVAIGNALRLSKEYQEALKIMEIARLQFPDNEVVSKLLAHIYLDLGMLNAAAHILEHAARVNHALLSEAAEIYRRAGRLHKALMLNSTILDQKVKLKQRLSILLALKQYEQAASMEGSLYRVGLLEDENVRYALAYAQFSSGHFQQAAKHLDFLKEPELFRRGVELRRLMEVCKDEPWKCA</sequence>
<dbReference type="Pfam" id="PF14559">
    <property type="entry name" value="TPR_19"/>
    <property type="match status" value="1"/>
</dbReference>
<dbReference type="SUPFAM" id="SSF48452">
    <property type="entry name" value="TPR-like"/>
    <property type="match status" value="1"/>
</dbReference>
<dbReference type="PANTHER" id="PTHR12558">
    <property type="entry name" value="CELL DIVISION CYCLE 16,23,27"/>
    <property type="match status" value="1"/>
</dbReference>
<dbReference type="AlphaFoldDB" id="A0A1I4RIN9"/>
<accession>A0A1I4RIN9</accession>
<dbReference type="RefSeq" id="WP_090669899.1">
    <property type="nucleotide sequence ID" value="NZ_CAJNAP010000009.1"/>
</dbReference>
<keyword evidence="3" id="KW-1185">Reference proteome</keyword>
<organism evidence="2 3">
    <name type="scientific">Nitrosomonas nitrosa</name>
    <dbReference type="NCBI Taxonomy" id="52442"/>
    <lineage>
        <taxon>Bacteria</taxon>
        <taxon>Pseudomonadati</taxon>
        <taxon>Pseudomonadota</taxon>
        <taxon>Betaproteobacteria</taxon>
        <taxon>Nitrosomonadales</taxon>
        <taxon>Nitrosomonadaceae</taxon>
        <taxon>Nitrosomonas</taxon>
    </lineage>
</organism>
<gene>
    <name evidence="1" type="ORF">NMYAN_170003</name>
    <name evidence="2" type="ORF">SAMN05421880_11946</name>
</gene>
<dbReference type="InterPro" id="IPR011990">
    <property type="entry name" value="TPR-like_helical_dom_sf"/>
</dbReference>
<evidence type="ECO:0000313" key="3">
    <source>
        <dbReference type="Proteomes" id="UP000199561"/>
    </source>
</evidence>
<evidence type="ECO:0000313" key="1">
    <source>
        <dbReference type="EMBL" id="CAE6498688.1"/>
    </source>
</evidence>
<dbReference type="Gene3D" id="1.25.40.10">
    <property type="entry name" value="Tetratricopeptide repeat domain"/>
    <property type="match status" value="1"/>
</dbReference>
<name>A0A1I4RIN9_9PROT</name>
<dbReference type="STRING" id="52442.SAMN05421880_11946"/>
<reference evidence="2 3" key="1">
    <citation type="submission" date="2016-10" db="EMBL/GenBank/DDBJ databases">
        <authorList>
            <person name="de Groot N.N."/>
        </authorList>
    </citation>
    <scope>NUCLEOTIDE SEQUENCE [LARGE SCALE GENOMIC DNA]</scope>
    <source>
        <strain evidence="2 3">Nm146</strain>
    </source>
</reference>
<evidence type="ECO:0000313" key="2">
    <source>
        <dbReference type="EMBL" id="SFM52111.1"/>
    </source>
</evidence>
<dbReference type="SMART" id="SM00028">
    <property type="entry name" value="TPR"/>
    <property type="match status" value="5"/>
</dbReference>
<dbReference type="Proteomes" id="UP000199561">
    <property type="component" value="Unassembled WGS sequence"/>
</dbReference>
<protein>
    <submittedName>
        <fullName evidence="1">Tetratricopeptide TPR_1 repeat-containing protein</fullName>
    </submittedName>
    <submittedName>
        <fullName evidence="2">Tetratricopeptide repeat-containing protein</fullName>
    </submittedName>
</protein>
<proteinExistence type="predicted"/>